<comment type="caution">
    <text evidence="8">The sequence shown here is derived from an EMBL/GenBank/DDBJ whole genome shotgun (WGS) entry which is preliminary data.</text>
</comment>
<keyword evidence="5 6" id="KW-0472">Membrane</keyword>
<feature type="transmembrane region" description="Helical" evidence="6">
    <location>
        <begin position="301"/>
        <end position="320"/>
    </location>
</feature>
<feature type="transmembrane region" description="Helical" evidence="6">
    <location>
        <begin position="133"/>
        <end position="151"/>
    </location>
</feature>
<accession>A0A371P2H7</accession>
<evidence type="ECO:0000256" key="2">
    <source>
        <dbReference type="ARBA" id="ARBA00007362"/>
    </source>
</evidence>
<dbReference type="AlphaFoldDB" id="A0A371P2H7"/>
<proteinExistence type="inferred from homology"/>
<evidence type="ECO:0000256" key="5">
    <source>
        <dbReference type="ARBA" id="ARBA00023136"/>
    </source>
</evidence>
<dbReference type="InterPro" id="IPR037185">
    <property type="entry name" value="EmrE-like"/>
</dbReference>
<evidence type="ECO:0000256" key="4">
    <source>
        <dbReference type="ARBA" id="ARBA00022989"/>
    </source>
</evidence>
<evidence type="ECO:0000256" key="3">
    <source>
        <dbReference type="ARBA" id="ARBA00022692"/>
    </source>
</evidence>
<feature type="transmembrane region" description="Helical" evidence="6">
    <location>
        <begin position="160"/>
        <end position="179"/>
    </location>
</feature>
<comment type="similarity">
    <text evidence="2">Belongs to the EamA transporter family.</text>
</comment>
<dbReference type="InterPro" id="IPR050638">
    <property type="entry name" value="AA-Vitamin_Transporters"/>
</dbReference>
<dbReference type="InterPro" id="IPR000620">
    <property type="entry name" value="EamA_dom"/>
</dbReference>
<evidence type="ECO:0000256" key="1">
    <source>
        <dbReference type="ARBA" id="ARBA00004141"/>
    </source>
</evidence>
<gene>
    <name evidence="8" type="ORF">DX116_13190</name>
</gene>
<dbReference type="SUPFAM" id="SSF103481">
    <property type="entry name" value="Multidrug resistance efflux transporter EmrE"/>
    <property type="match status" value="2"/>
</dbReference>
<comment type="subcellular location">
    <subcellularLocation>
        <location evidence="1">Membrane</location>
        <topology evidence="1">Multi-pass membrane protein</topology>
    </subcellularLocation>
</comment>
<dbReference type="EMBL" id="QUBR01000002">
    <property type="protein sequence ID" value="REK70121.1"/>
    <property type="molecule type" value="Genomic_DNA"/>
</dbReference>
<sequence length="326" mass="33772">MRTAVGVMRGGVMAVIGNTSKSTLRVYRPVWLRRGMSLSSRADVLAPAALVVLWSSGFVGAELGTREAPASTLLAWRYLVAAALLVAWCVWRRERITRSAIARQVVLGMLVQAGYLGLVVTGVGLGATAGTSSLIASLQPLAVVALAALVLGERTRLGQLVGLATGLCGVALVVGGDLAGGGAAWWVYLLPAGGMLALSAGTVLQQHWQPEESVVVSLAIQTVTAATVFWVVAGLQGTADAPAEPGFWWAIAWVVVLSSFGGYGAYLHVARRDGATRASTWLYLTPPSTMVWAGWMFGDPIGALGLAGLAVCAAGVALALRPVRQA</sequence>
<feature type="transmembrane region" description="Helical" evidence="6">
    <location>
        <begin position="278"/>
        <end position="295"/>
    </location>
</feature>
<keyword evidence="9" id="KW-1185">Reference proteome</keyword>
<dbReference type="PANTHER" id="PTHR32322">
    <property type="entry name" value="INNER MEMBRANE TRANSPORTER"/>
    <property type="match status" value="1"/>
</dbReference>
<evidence type="ECO:0000313" key="9">
    <source>
        <dbReference type="Proteomes" id="UP000265581"/>
    </source>
</evidence>
<dbReference type="PANTHER" id="PTHR32322:SF2">
    <property type="entry name" value="EAMA DOMAIN-CONTAINING PROTEIN"/>
    <property type="match status" value="1"/>
</dbReference>
<dbReference type="Pfam" id="PF00892">
    <property type="entry name" value="EamA"/>
    <property type="match status" value="2"/>
</dbReference>
<reference evidence="8 9" key="1">
    <citation type="submission" date="2018-08" db="EMBL/GenBank/DDBJ databases">
        <title>Aeromicrobium sp. M2KJ-4, whole genome shotgun sequence.</title>
        <authorList>
            <person name="Tuo L."/>
        </authorList>
    </citation>
    <scope>NUCLEOTIDE SEQUENCE [LARGE SCALE GENOMIC DNA]</scope>
    <source>
        <strain evidence="8 9">M2KJ-4</strain>
    </source>
</reference>
<dbReference type="Proteomes" id="UP000265581">
    <property type="component" value="Unassembled WGS sequence"/>
</dbReference>
<feature type="transmembrane region" description="Helical" evidence="6">
    <location>
        <begin position="216"/>
        <end position="235"/>
    </location>
</feature>
<organism evidence="8 9">
    <name type="scientific">Aeromicrobium endophyticum</name>
    <dbReference type="NCBI Taxonomy" id="2292704"/>
    <lineage>
        <taxon>Bacteria</taxon>
        <taxon>Bacillati</taxon>
        <taxon>Actinomycetota</taxon>
        <taxon>Actinomycetes</taxon>
        <taxon>Propionibacteriales</taxon>
        <taxon>Nocardioidaceae</taxon>
        <taxon>Aeromicrobium</taxon>
    </lineage>
</organism>
<feature type="domain" description="EamA" evidence="7">
    <location>
        <begin position="186"/>
        <end position="320"/>
    </location>
</feature>
<name>A0A371P2H7_9ACTN</name>
<feature type="transmembrane region" description="Helical" evidence="6">
    <location>
        <begin position="73"/>
        <end position="93"/>
    </location>
</feature>
<dbReference type="GO" id="GO:0016020">
    <property type="term" value="C:membrane"/>
    <property type="evidence" value="ECO:0007669"/>
    <property type="project" value="UniProtKB-SubCell"/>
</dbReference>
<feature type="transmembrane region" description="Helical" evidence="6">
    <location>
        <begin position="247"/>
        <end position="266"/>
    </location>
</feature>
<keyword evidence="3 6" id="KW-0812">Transmembrane</keyword>
<feature type="transmembrane region" description="Helical" evidence="6">
    <location>
        <begin position="42"/>
        <end position="61"/>
    </location>
</feature>
<keyword evidence="4 6" id="KW-1133">Transmembrane helix</keyword>
<evidence type="ECO:0000256" key="6">
    <source>
        <dbReference type="SAM" id="Phobius"/>
    </source>
</evidence>
<evidence type="ECO:0000259" key="7">
    <source>
        <dbReference type="Pfam" id="PF00892"/>
    </source>
</evidence>
<evidence type="ECO:0000313" key="8">
    <source>
        <dbReference type="EMBL" id="REK70121.1"/>
    </source>
</evidence>
<protein>
    <submittedName>
        <fullName evidence="8">DMT family transporter</fullName>
    </submittedName>
</protein>
<feature type="transmembrane region" description="Helical" evidence="6">
    <location>
        <begin position="185"/>
        <end position="204"/>
    </location>
</feature>
<feature type="domain" description="EamA" evidence="7">
    <location>
        <begin position="49"/>
        <end position="174"/>
    </location>
</feature>
<feature type="transmembrane region" description="Helical" evidence="6">
    <location>
        <begin position="105"/>
        <end position="127"/>
    </location>
</feature>